<dbReference type="Pfam" id="PF00069">
    <property type="entry name" value="Pkinase"/>
    <property type="match status" value="1"/>
</dbReference>
<feature type="binding site" evidence="1">
    <location>
        <position position="42"/>
    </location>
    <ligand>
        <name>ATP</name>
        <dbReference type="ChEBI" id="CHEBI:30616"/>
    </ligand>
</feature>
<gene>
    <name evidence="3" type="ORF">EZS28_022234</name>
</gene>
<organism evidence="3 4">
    <name type="scientific">Streblomastix strix</name>
    <dbReference type="NCBI Taxonomy" id="222440"/>
    <lineage>
        <taxon>Eukaryota</taxon>
        <taxon>Metamonada</taxon>
        <taxon>Preaxostyla</taxon>
        <taxon>Oxymonadida</taxon>
        <taxon>Streblomastigidae</taxon>
        <taxon>Streblomastix</taxon>
    </lineage>
</organism>
<dbReference type="Proteomes" id="UP000324800">
    <property type="component" value="Unassembled WGS sequence"/>
</dbReference>
<dbReference type="GO" id="GO:0005737">
    <property type="term" value="C:cytoplasm"/>
    <property type="evidence" value="ECO:0007669"/>
    <property type="project" value="TreeGrafter"/>
</dbReference>
<evidence type="ECO:0000313" key="3">
    <source>
        <dbReference type="EMBL" id="KAA6382238.1"/>
    </source>
</evidence>
<dbReference type="InterPro" id="IPR053235">
    <property type="entry name" value="Ser_Thr_kinase"/>
</dbReference>
<keyword evidence="1" id="KW-0067">ATP-binding</keyword>
<name>A0A5J4VI23_9EUKA</name>
<comment type="caution">
    <text evidence="3">The sequence shown here is derived from an EMBL/GenBank/DDBJ whole genome shotgun (WGS) entry which is preliminary data.</text>
</comment>
<sequence>MFEHEKQLLEEHGLQVLSVLGQGGFGRVYQVHNKKFGVIAAKIMKEDDFEFGEWQTGIRLTKNVLNPFVLNYLESFQTKDYAVILMEYANMGGLDSIIASKKDNPIPLIRVIMRQIFEGLRLMYEKGLINWDIKEQNILLHNPLQSFSVNSVKQQFGLSDTFYDLTTHQQAMKLNCKSISCILTQDQFDYWGILIYNILSQFHHMLKLH</sequence>
<feature type="domain" description="Protein kinase" evidence="2">
    <location>
        <begin position="14"/>
        <end position="209"/>
    </location>
</feature>
<keyword evidence="1" id="KW-0547">Nucleotide-binding</keyword>
<accession>A0A5J4VI23</accession>
<dbReference type="PROSITE" id="PS50011">
    <property type="entry name" value="PROTEIN_KINASE_DOM"/>
    <property type="match status" value="1"/>
</dbReference>
<dbReference type="PROSITE" id="PS00107">
    <property type="entry name" value="PROTEIN_KINASE_ATP"/>
    <property type="match status" value="1"/>
</dbReference>
<dbReference type="SUPFAM" id="SSF56112">
    <property type="entry name" value="Protein kinase-like (PK-like)"/>
    <property type="match status" value="1"/>
</dbReference>
<dbReference type="CDD" id="cd00180">
    <property type="entry name" value="PKc"/>
    <property type="match status" value="1"/>
</dbReference>
<protein>
    <recommendedName>
        <fullName evidence="2">Protein kinase domain-containing protein</fullName>
    </recommendedName>
</protein>
<dbReference type="EMBL" id="SNRW01006893">
    <property type="protein sequence ID" value="KAA6382238.1"/>
    <property type="molecule type" value="Genomic_DNA"/>
</dbReference>
<dbReference type="Gene3D" id="1.10.510.10">
    <property type="entry name" value="Transferase(Phosphotransferase) domain 1"/>
    <property type="match status" value="1"/>
</dbReference>
<evidence type="ECO:0000256" key="1">
    <source>
        <dbReference type="PROSITE-ProRule" id="PRU10141"/>
    </source>
</evidence>
<dbReference type="PANTHER" id="PTHR24361">
    <property type="entry name" value="MITOGEN-ACTIVATED KINASE KINASE KINASE"/>
    <property type="match status" value="1"/>
</dbReference>
<dbReference type="InterPro" id="IPR017441">
    <property type="entry name" value="Protein_kinase_ATP_BS"/>
</dbReference>
<dbReference type="GO" id="GO:0004674">
    <property type="term" value="F:protein serine/threonine kinase activity"/>
    <property type="evidence" value="ECO:0007669"/>
    <property type="project" value="TreeGrafter"/>
</dbReference>
<dbReference type="InterPro" id="IPR000719">
    <property type="entry name" value="Prot_kinase_dom"/>
</dbReference>
<dbReference type="GO" id="GO:0005524">
    <property type="term" value="F:ATP binding"/>
    <property type="evidence" value="ECO:0007669"/>
    <property type="project" value="UniProtKB-UniRule"/>
</dbReference>
<evidence type="ECO:0000259" key="2">
    <source>
        <dbReference type="PROSITE" id="PS50011"/>
    </source>
</evidence>
<dbReference type="InterPro" id="IPR011009">
    <property type="entry name" value="Kinase-like_dom_sf"/>
</dbReference>
<evidence type="ECO:0000313" key="4">
    <source>
        <dbReference type="Proteomes" id="UP000324800"/>
    </source>
</evidence>
<dbReference type="AlphaFoldDB" id="A0A5J4VI23"/>
<proteinExistence type="predicted"/>
<reference evidence="3 4" key="1">
    <citation type="submission" date="2019-03" db="EMBL/GenBank/DDBJ databases">
        <title>Single cell metagenomics reveals metabolic interactions within the superorganism composed of flagellate Streblomastix strix and complex community of Bacteroidetes bacteria on its surface.</title>
        <authorList>
            <person name="Treitli S.C."/>
            <person name="Kolisko M."/>
            <person name="Husnik F."/>
            <person name="Keeling P."/>
            <person name="Hampl V."/>
        </authorList>
    </citation>
    <scope>NUCLEOTIDE SEQUENCE [LARGE SCALE GENOMIC DNA]</scope>
    <source>
        <strain evidence="3">ST1C</strain>
    </source>
</reference>
<dbReference type="SMART" id="SM00220">
    <property type="entry name" value="S_TKc"/>
    <property type="match status" value="1"/>
</dbReference>
<dbReference type="OrthoDB" id="248923at2759"/>